<keyword evidence="3 14" id="KW-0963">Cytoplasm</keyword>
<dbReference type="SMART" id="SM00493">
    <property type="entry name" value="TOPRIM"/>
    <property type="match status" value="1"/>
</dbReference>
<comment type="catalytic activity">
    <reaction evidence="13 14 15">
        <text>ATP + H2O = ADP + phosphate + H(+)</text>
        <dbReference type="Rhea" id="RHEA:13065"/>
        <dbReference type="ChEBI" id="CHEBI:15377"/>
        <dbReference type="ChEBI" id="CHEBI:15378"/>
        <dbReference type="ChEBI" id="CHEBI:30616"/>
        <dbReference type="ChEBI" id="CHEBI:43474"/>
        <dbReference type="ChEBI" id="CHEBI:456216"/>
    </reaction>
</comment>
<dbReference type="SMART" id="SM00437">
    <property type="entry name" value="TOP1Ac"/>
    <property type="match status" value="1"/>
</dbReference>
<dbReference type="AlphaFoldDB" id="B9LA13"/>
<feature type="region of interest" description="Topoisomerase I" evidence="14">
    <location>
        <begin position="541"/>
        <end position="1072"/>
    </location>
</feature>
<dbReference type="GO" id="GO:0016887">
    <property type="term" value="F:ATP hydrolysis activity"/>
    <property type="evidence" value="ECO:0007669"/>
    <property type="project" value="RHEA"/>
</dbReference>
<dbReference type="OrthoDB" id="9804262at2"/>
<dbReference type="PANTHER" id="PTHR43505">
    <property type="entry name" value="REVERSE GYRASE"/>
    <property type="match status" value="1"/>
</dbReference>
<dbReference type="GO" id="GO:0008094">
    <property type="term" value="F:ATP-dependent activity, acting on DNA"/>
    <property type="evidence" value="ECO:0007669"/>
    <property type="project" value="UniProtKB-UniRule"/>
</dbReference>
<dbReference type="Gene3D" id="3.40.50.140">
    <property type="match status" value="1"/>
</dbReference>
<evidence type="ECO:0000256" key="10">
    <source>
        <dbReference type="ARBA" id="ARBA00023125"/>
    </source>
</evidence>
<keyword evidence="11 14" id="KW-0413">Isomerase</keyword>
<dbReference type="Gene3D" id="1.10.290.10">
    <property type="entry name" value="Topoisomerase I, domain 4"/>
    <property type="match status" value="1"/>
</dbReference>
<dbReference type="InterPro" id="IPR006171">
    <property type="entry name" value="TOPRIM_dom"/>
</dbReference>
<dbReference type="InterPro" id="IPR013497">
    <property type="entry name" value="Topo_IA_cen"/>
</dbReference>
<comment type="subcellular location">
    <subcellularLocation>
        <location evidence="1 14">Cytoplasm</location>
    </subcellularLocation>
</comment>
<comment type="miscellaneous">
    <text evidence="14">This enzyme is the only unique feature of hyperthermophilic bacteria/archaea known and seems to be essential for adaptation to life at high temperatures. It may play a role in stabilization of DNA at high temperatures.</text>
</comment>
<dbReference type="InterPro" id="IPR011545">
    <property type="entry name" value="DEAD/DEAH_box_helicase_dom"/>
</dbReference>
<evidence type="ECO:0000259" key="17">
    <source>
        <dbReference type="PROSITE" id="PS50880"/>
    </source>
</evidence>
<feature type="domain" description="Topo IA-type catalytic" evidence="20">
    <location>
        <begin position="689"/>
        <end position="1072"/>
    </location>
</feature>
<dbReference type="PROSITE" id="PS51192">
    <property type="entry name" value="HELICASE_ATP_BIND_1"/>
    <property type="match status" value="1"/>
</dbReference>
<dbReference type="SMART" id="SM00436">
    <property type="entry name" value="TOP1Bc"/>
    <property type="match status" value="1"/>
</dbReference>
<comment type="function">
    <text evidence="14">Modifies the topological state of DNA by introducing positive supercoils in an ATP-dependent process, increasing the linking number in steps of +1. Binds to single-stranded DNA, transiently cleaves and then rejoins the ends, introducing a positive supercoil in the process. The scissile phosphodiester is attacked by the catalytic tyrosine of the enzyme, resulting in the formation of a DNA-(5'-phosphotyrosyl)-enzyme intermediate. Probably involved in rewinding DNA strands in regions of the chromosome that have opened up to allow replication, transcription, DNA repair and/or for DNA protection.</text>
</comment>
<evidence type="ECO:0000313" key="22">
    <source>
        <dbReference type="Proteomes" id="UP000000448"/>
    </source>
</evidence>
<comment type="similarity">
    <text evidence="14">In the C-terminal section; belongs to the type IA topoisomerase family.</text>
</comment>
<dbReference type="RefSeq" id="WP_012663553.1">
    <property type="nucleotide sequence ID" value="NC_012115.1"/>
</dbReference>
<dbReference type="GO" id="GO:0006265">
    <property type="term" value="P:DNA topological change"/>
    <property type="evidence" value="ECO:0007669"/>
    <property type="project" value="UniProtKB-UniRule"/>
</dbReference>
<sequence>MLHIIYKNECPRCGGDISSVNLNKGMFCDECMKSKKKEWNLENCENLLNYEKYCIADKKVNEFNEFFKFKCGNELNSIQKMWAKRFFLDNSFALLASTGIGKTTFGLLLSAFVKNSYILFPTKLLVAQAAEKYKKWGIEFVAYMGKKSEKELIEKGEYDILITTTQFLYKNRSLIKRNFELIFVDDVDSILKSGKKIADILTLLGIDKNSIEKTYELIKNQKYSEIKSVSKKGNLIVSSATANPKSKKILLFKYLLGFEVSRPNFNLRNIEDLYDENYSWDHSVKWINELGRGGLLFLPGNETKDTLYEYIDFLNTKNIKAYSYEDFEKHLEEFKEGKCFFVGFASYKNPLARGIDLPEYIKYTLFVGVPKIEFNLKDENFRAFYFIMLSLLPYLVKNNLSQKEVSEIQNDLNYLKKYIYLSKINVNTQQKIADILIRFKNTVKKYEDIIKTAENISFDGEKFIIADVTGYIQASGRSSRFYKGHLTKGLSLLLVDNKKAFYSLKKKLKWFGEIEFKNVEDVDIKKVLTEIEKSRTENVKTEFKTSFVIVESPTKAKTISSFFGNPSKRIINNVAVYEVLSQDRVLIIAASIGHDFDLVKDEGVWGVKDLIPIFHVLENKDKILQTLNINANEVEEVYAATDPDREGEKIAFDLTMINKPYNMNIKRIEFHEITKQAFEEALSIPREIDLNLVKSQLFRRITDRWVGFKISLYLQRLLNNTHLSAGRVQTPVLKWICERTGLLKEKIYVVIIRFNNVSIDFEFDTKQEANEFFNSLKESVYIKKLSSNTEVMFEKPFNTPDLLKEASNKLRFSPQKTMQLAQELFEKGFITYHRTDSYRISDTGKAIAKTYILENFSKDYLKFRNFESKGAHEAIRATTSMDADELRSYMLERNILLSEEHLRLYDLIFRKFIASQMKEAKVLKEKFLILLKEKSFITEIVENGYNLIYPINIYIISEGENKIVKELRQKPKAAPYTYAEVIEEMRSKGIGRPSTYAIIIEKLLKRKYITDKNGYLFATKLGFRIIKEVYKSDFKDFVSEEFTAELENIMDKIEEGKTEYEKELKKLFSLLF</sequence>
<protein>
    <recommendedName>
        <fullName evidence="14 15">Reverse gyrase</fullName>
        <ecNumber evidence="14">5.6.2.-</ecNumber>
    </recommendedName>
</protein>
<dbReference type="InterPro" id="IPR023405">
    <property type="entry name" value="Topo_IA_core_domain"/>
</dbReference>
<comment type="function">
    <text evidence="15">Modifies the topological state of DNA by introducing positive supercoils in an ATP-dependent process, increasing the linking number in steps of +1. Binds to single-stranded DNA, transiently cleaves and then rejoins the ends, introducing a positive supercoil in the process. The scissile phosphodiester is attacked by the catalytic tyrosine of the enzyme, resulting in the formation of a DNA-(5'-phosphotyrosyl)-enzyme intermediate. Involved in rewinding DNA strands in regions of the chromosome that have opened up to allow replication, transcription, DNA repair and/or for DNA protection.</text>
</comment>
<evidence type="ECO:0000256" key="7">
    <source>
        <dbReference type="ARBA" id="ARBA00022833"/>
    </source>
</evidence>
<dbReference type="InterPro" id="IPR003602">
    <property type="entry name" value="Topo_IA_DNA-bd_dom"/>
</dbReference>
<evidence type="ECO:0000256" key="1">
    <source>
        <dbReference type="ARBA" id="ARBA00004496"/>
    </source>
</evidence>
<dbReference type="Gene3D" id="3.40.50.300">
    <property type="entry name" value="P-loop containing nucleotide triphosphate hydrolases"/>
    <property type="match status" value="3"/>
</dbReference>
<reference evidence="21 22" key="1">
    <citation type="journal article" date="2009" name="PLoS Genet.">
        <title>Adaptations to submarine hydrothermal environments exemplified by the genome of Nautilia profundicola.</title>
        <authorList>
            <person name="Campbell B.J."/>
            <person name="Smith J.L."/>
            <person name="Hanson T.E."/>
            <person name="Klotz M.G."/>
            <person name="Stein L.Y."/>
            <person name="Lee C.K."/>
            <person name="Wu D."/>
            <person name="Robinson J.M."/>
            <person name="Khouri H.M."/>
            <person name="Eisen J.A."/>
            <person name="Cary S.C."/>
        </authorList>
    </citation>
    <scope>NUCLEOTIDE SEQUENCE [LARGE SCALE GENOMIC DNA]</scope>
    <source>
        <strain evidence="22">ATCC BAA-1463 / DSM 18972 / AmH</strain>
    </source>
</reference>
<evidence type="ECO:0000256" key="16">
    <source>
        <dbReference type="SAM" id="Coils"/>
    </source>
</evidence>
<dbReference type="STRING" id="598659.NAMH_1071"/>
<dbReference type="InterPro" id="IPR005736">
    <property type="entry name" value="Reverse_gyrase"/>
</dbReference>
<dbReference type="GO" id="GO:0006260">
    <property type="term" value="P:DNA replication"/>
    <property type="evidence" value="ECO:0007669"/>
    <property type="project" value="UniProtKB-UniRule"/>
</dbReference>
<keyword evidence="14" id="KW-0378">Hydrolase</keyword>
<feature type="coiled-coil region" evidence="16">
    <location>
        <begin position="1039"/>
        <end position="1070"/>
    </location>
</feature>
<comment type="subunit">
    <text evidence="2 14">Monomer.</text>
</comment>
<evidence type="ECO:0000313" key="21">
    <source>
        <dbReference type="EMBL" id="ACM92181.1"/>
    </source>
</evidence>
<comment type="cofactor">
    <cofactor evidence="14">
        <name>Zn(2+)</name>
        <dbReference type="ChEBI" id="CHEBI:29105"/>
    </cofactor>
    <text evidence="14">Binds 1 or 2 zinc ions per subunit.</text>
</comment>
<evidence type="ECO:0000259" key="20">
    <source>
        <dbReference type="PROSITE" id="PS52039"/>
    </source>
</evidence>
<evidence type="ECO:0000256" key="9">
    <source>
        <dbReference type="ARBA" id="ARBA00023029"/>
    </source>
</evidence>
<dbReference type="InterPro" id="IPR014001">
    <property type="entry name" value="Helicase_ATP-bd"/>
</dbReference>
<dbReference type="KEGG" id="nam:NAMH_1071"/>
<dbReference type="NCBIfam" id="TIGR01054">
    <property type="entry name" value="rgy"/>
    <property type="match status" value="2"/>
</dbReference>
<dbReference type="EMBL" id="CP001279">
    <property type="protein sequence ID" value="ACM92181.1"/>
    <property type="molecule type" value="Genomic_DNA"/>
</dbReference>
<dbReference type="SUPFAM" id="SSF52540">
    <property type="entry name" value="P-loop containing nucleoside triphosphate hydrolases"/>
    <property type="match status" value="2"/>
</dbReference>
<evidence type="ECO:0000256" key="8">
    <source>
        <dbReference type="ARBA" id="ARBA00022840"/>
    </source>
</evidence>
<evidence type="ECO:0000256" key="14">
    <source>
        <dbReference type="HAMAP-Rule" id="MF_01125"/>
    </source>
</evidence>
<dbReference type="Gene3D" id="1.10.460.10">
    <property type="entry name" value="Topoisomerase I, domain 2"/>
    <property type="match status" value="1"/>
</dbReference>
<feature type="domain" description="RG N-terminal-type" evidence="19">
    <location>
        <begin position="1"/>
        <end position="39"/>
    </location>
</feature>
<evidence type="ECO:0000256" key="15">
    <source>
        <dbReference type="RuleBase" id="RU004026"/>
    </source>
</evidence>
<dbReference type="GO" id="GO:0160097">
    <property type="term" value="F:reverse gyrase activity"/>
    <property type="evidence" value="ECO:0007669"/>
    <property type="project" value="UniProtKB-UniRule"/>
</dbReference>
<proteinExistence type="inferred from homology"/>
<dbReference type="GO" id="GO:0005524">
    <property type="term" value="F:ATP binding"/>
    <property type="evidence" value="ECO:0007669"/>
    <property type="project" value="UniProtKB-UniRule"/>
</dbReference>
<dbReference type="PROSITE" id="PS52039">
    <property type="entry name" value="TOPO_IA_2"/>
    <property type="match status" value="1"/>
</dbReference>
<dbReference type="GO" id="GO:0005737">
    <property type="term" value="C:cytoplasm"/>
    <property type="evidence" value="ECO:0007669"/>
    <property type="project" value="UniProtKB-SubCell"/>
</dbReference>
<dbReference type="Pfam" id="PF01751">
    <property type="entry name" value="Toprim"/>
    <property type="match status" value="1"/>
</dbReference>
<dbReference type="InterPro" id="IPR027417">
    <property type="entry name" value="P-loop_NTPase"/>
</dbReference>
<dbReference type="eggNOG" id="COG1110">
    <property type="taxonomic scope" value="Bacteria"/>
</dbReference>
<dbReference type="PROSITE" id="PS52036">
    <property type="entry name" value="ZF_RG_N"/>
    <property type="match status" value="1"/>
</dbReference>
<keyword evidence="7 14" id="KW-0862">Zinc</keyword>
<keyword evidence="10 14" id="KW-0238">DNA-binding</keyword>
<keyword evidence="5 14" id="KW-0547">Nucleotide-binding</keyword>
<dbReference type="Pfam" id="PF00270">
    <property type="entry name" value="DEAD"/>
    <property type="match status" value="1"/>
</dbReference>
<dbReference type="HAMAP" id="MF_01125">
    <property type="entry name" value="Reverse_gyrase"/>
    <property type="match status" value="1"/>
</dbReference>
<accession>B9LA13</accession>
<evidence type="ECO:0000256" key="13">
    <source>
        <dbReference type="ARBA" id="ARBA00049360"/>
    </source>
</evidence>
<gene>
    <name evidence="14 21" type="primary">rgy</name>
    <name evidence="21" type="ordered locus">NAMH_1071</name>
</gene>
<dbReference type="CDD" id="cd00186">
    <property type="entry name" value="TOP1Ac"/>
    <property type="match status" value="1"/>
</dbReference>
<feature type="binding site" evidence="14">
    <location>
        <position position="79"/>
    </location>
    <ligand>
        <name>ATP</name>
        <dbReference type="ChEBI" id="CHEBI:30616"/>
    </ligand>
</feature>
<dbReference type="PROSITE" id="PS50880">
    <property type="entry name" value="TOPRIM"/>
    <property type="match status" value="1"/>
</dbReference>
<evidence type="ECO:0000256" key="2">
    <source>
        <dbReference type="ARBA" id="ARBA00011245"/>
    </source>
</evidence>
<dbReference type="GO" id="GO:0008270">
    <property type="term" value="F:zinc ion binding"/>
    <property type="evidence" value="ECO:0007669"/>
    <property type="project" value="UniProtKB-UniRule"/>
</dbReference>
<dbReference type="InterPro" id="IPR013824">
    <property type="entry name" value="Topo_IA_cen_sub1"/>
</dbReference>
<dbReference type="EC" id="5.6.2.-" evidence="14"/>
<organism evidence="21 22">
    <name type="scientific">Nautilia profundicola (strain ATCC BAA-1463 / DSM 18972 / AmH)</name>
    <dbReference type="NCBI Taxonomy" id="598659"/>
    <lineage>
        <taxon>Bacteria</taxon>
        <taxon>Pseudomonadati</taxon>
        <taxon>Campylobacterota</taxon>
        <taxon>Epsilonproteobacteria</taxon>
        <taxon>Nautiliales</taxon>
        <taxon>Nautiliaceae</taxon>
        <taxon>Nautilia</taxon>
    </lineage>
</organism>
<comment type="domain">
    <text evidence="14">Introduction of positive supercoils requires the cooperation of both domains. The helicase-like domain probably does not directly unwind DNA, but more likely acts by driving ATP-dependent conformational changes within the whole enzyme. A beta hairpin in the 'latch' region of the N-terminal domain plays a regulatory role in the enzyme, repressing topoisomerase activity in the absence of ATP and preventing the enzyme from acting as an ATP-independent relaxing enzyme; it also helps to coordinate nucleotide hydrolysis by the ATPase domain with the supercoiling activity of the topoisomerase domain.</text>
</comment>
<keyword evidence="16" id="KW-0175">Coiled coil</keyword>
<name>B9LA13_NAUPA</name>
<dbReference type="InterPro" id="IPR003601">
    <property type="entry name" value="Topo_IA_2"/>
</dbReference>
<dbReference type="SUPFAM" id="SSF56712">
    <property type="entry name" value="Prokaryotic type I DNA topoisomerase"/>
    <property type="match status" value="1"/>
</dbReference>
<dbReference type="Pfam" id="PF17915">
    <property type="entry name" value="zf_Rg"/>
    <property type="match status" value="1"/>
</dbReference>
<keyword evidence="22" id="KW-1185">Reference proteome</keyword>
<comment type="similarity">
    <text evidence="12 14">In the N-terminal section; belongs to the DEAD box helicase family. DDVD subfamily.</text>
</comment>
<dbReference type="HOGENOM" id="CLU_002886_0_0_7"/>
<evidence type="ECO:0000256" key="11">
    <source>
        <dbReference type="ARBA" id="ARBA00023235"/>
    </source>
</evidence>
<dbReference type="Pfam" id="PF01131">
    <property type="entry name" value="Topoisom_bac"/>
    <property type="match status" value="1"/>
</dbReference>
<evidence type="ECO:0000256" key="3">
    <source>
        <dbReference type="ARBA" id="ARBA00022490"/>
    </source>
</evidence>
<dbReference type="Proteomes" id="UP000000448">
    <property type="component" value="Chromosome"/>
</dbReference>
<evidence type="ECO:0000259" key="18">
    <source>
        <dbReference type="PROSITE" id="PS51192"/>
    </source>
</evidence>
<dbReference type="SMART" id="SM00487">
    <property type="entry name" value="DEXDc"/>
    <property type="match status" value="1"/>
</dbReference>
<feature type="active site" description="O-(5'-phospho-DNA)-tyrosine intermediate" evidence="14">
    <location>
        <position position="832"/>
    </location>
</feature>
<dbReference type="PRINTS" id="PR00417">
    <property type="entry name" value="PRTPISMRASEI"/>
</dbReference>
<keyword evidence="6 14" id="KW-0863">Zinc-finger</keyword>
<evidence type="ECO:0000256" key="5">
    <source>
        <dbReference type="ARBA" id="ARBA00022741"/>
    </source>
</evidence>
<dbReference type="PANTHER" id="PTHR43505:SF1">
    <property type="entry name" value="REVERSE GYRASE"/>
    <property type="match status" value="1"/>
</dbReference>
<dbReference type="InterPro" id="IPR040569">
    <property type="entry name" value="Znf_Rg"/>
</dbReference>
<evidence type="ECO:0000256" key="4">
    <source>
        <dbReference type="ARBA" id="ARBA00022723"/>
    </source>
</evidence>
<keyword evidence="8 14" id="KW-0067">ATP-binding</keyword>
<feature type="domain" description="Helicase ATP-binding" evidence="18">
    <location>
        <begin position="83"/>
        <end position="260"/>
    </location>
</feature>
<dbReference type="GO" id="GO:0003677">
    <property type="term" value="F:DNA binding"/>
    <property type="evidence" value="ECO:0007669"/>
    <property type="project" value="UniProtKB-UniRule"/>
</dbReference>
<keyword evidence="4 14" id="KW-0479">Metal-binding</keyword>
<dbReference type="InterPro" id="IPR013826">
    <property type="entry name" value="Topo_IA_cen_sub3"/>
</dbReference>
<evidence type="ECO:0000256" key="6">
    <source>
        <dbReference type="ARBA" id="ARBA00022771"/>
    </source>
</evidence>
<feature type="domain" description="Toprim" evidence="17">
    <location>
        <begin position="545"/>
        <end position="673"/>
    </location>
</feature>
<evidence type="ECO:0000259" key="19">
    <source>
        <dbReference type="PROSITE" id="PS52036"/>
    </source>
</evidence>
<keyword evidence="9 14" id="KW-0799">Topoisomerase</keyword>
<evidence type="ECO:0000256" key="12">
    <source>
        <dbReference type="ARBA" id="ARBA00043976"/>
    </source>
</evidence>
<dbReference type="Gene3D" id="2.60.510.20">
    <property type="match status" value="1"/>
</dbReference>